<dbReference type="Proteomes" id="UP000265703">
    <property type="component" value="Unassembled WGS sequence"/>
</dbReference>
<dbReference type="CDD" id="cd21037">
    <property type="entry name" value="MLKL_NTD"/>
    <property type="match status" value="2"/>
</dbReference>
<evidence type="ECO:0000256" key="2">
    <source>
        <dbReference type="ARBA" id="ARBA00022741"/>
    </source>
</evidence>
<evidence type="ECO:0000256" key="5">
    <source>
        <dbReference type="PROSITE-ProRule" id="PRU10141"/>
    </source>
</evidence>
<dbReference type="PRINTS" id="PR00109">
    <property type="entry name" value="TYRKINASE"/>
</dbReference>
<name>A0A397SGE7_9GLOM</name>
<evidence type="ECO:0000313" key="7">
    <source>
        <dbReference type="EMBL" id="RIA83969.1"/>
    </source>
</evidence>
<evidence type="ECO:0000256" key="3">
    <source>
        <dbReference type="ARBA" id="ARBA00022777"/>
    </source>
</evidence>
<dbReference type="InterPro" id="IPR000719">
    <property type="entry name" value="Prot_kinase_dom"/>
</dbReference>
<keyword evidence="1" id="KW-0808">Transferase</keyword>
<dbReference type="InterPro" id="IPR001245">
    <property type="entry name" value="Ser-Thr/Tyr_kinase_cat_dom"/>
</dbReference>
<dbReference type="InterPro" id="IPR017441">
    <property type="entry name" value="Protein_kinase_ATP_BS"/>
</dbReference>
<organism evidence="7 8">
    <name type="scientific">Glomus cerebriforme</name>
    <dbReference type="NCBI Taxonomy" id="658196"/>
    <lineage>
        <taxon>Eukaryota</taxon>
        <taxon>Fungi</taxon>
        <taxon>Fungi incertae sedis</taxon>
        <taxon>Mucoromycota</taxon>
        <taxon>Glomeromycotina</taxon>
        <taxon>Glomeromycetes</taxon>
        <taxon>Glomerales</taxon>
        <taxon>Glomeraceae</taxon>
        <taxon>Glomus</taxon>
    </lineage>
</organism>
<comment type="caution">
    <text evidence="7">The sequence shown here is derived from an EMBL/GenBank/DDBJ whole genome shotgun (WGS) entry which is preliminary data.</text>
</comment>
<dbReference type="InterPro" id="IPR020635">
    <property type="entry name" value="Tyr_kinase_cat_dom"/>
</dbReference>
<dbReference type="GO" id="GO:0004674">
    <property type="term" value="F:protein serine/threonine kinase activity"/>
    <property type="evidence" value="ECO:0007669"/>
    <property type="project" value="TreeGrafter"/>
</dbReference>
<dbReference type="Pfam" id="PF07714">
    <property type="entry name" value="PK_Tyr_Ser-Thr"/>
    <property type="match status" value="2"/>
</dbReference>
<dbReference type="InterPro" id="IPR036537">
    <property type="entry name" value="Adaptor_Cbl_N_dom_sf"/>
</dbReference>
<dbReference type="PROSITE" id="PS00109">
    <property type="entry name" value="PROTEIN_KINASE_TYR"/>
    <property type="match status" value="1"/>
</dbReference>
<protein>
    <submittedName>
        <fullName evidence="7">Kinase-like domain-containing protein</fullName>
    </submittedName>
</protein>
<feature type="binding site" evidence="5">
    <location>
        <position position="66"/>
    </location>
    <ligand>
        <name>ATP</name>
        <dbReference type="ChEBI" id="CHEBI:30616"/>
    </ligand>
</feature>
<dbReference type="SMART" id="SM00219">
    <property type="entry name" value="TyrKc"/>
    <property type="match status" value="2"/>
</dbReference>
<dbReference type="EMBL" id="QKYT01000528">
    <property type="protein sequence ID" value="RIA83969.1"/>
    <property type="molecule type" value="Genomic_DNA"/>
</dbReference>
<evidence type="ECO:0000256" key="4">
    <source>
        <dbReference type="ARBA" id="ARBA00022840"/>
    </source>
</evidence>
<dbReference type="InterPro" id="IPR059179">
    <property type="entry name" value="MLKL-like_MCAfunc"/>
</dbReference>
<keyword evidence="2 5" id="KW-0547">Nucleotide-binding</keyword>
<evidence type="ECO:0000313" key="8">
    <source>
        <dbReference type="Proteomes" id="UP000265703"/>
    </source>
</evidence>
<dbReference type="PANTHER" id="PTHR44329:SF288">
    <property type="entry name" value="MITOGEN-ACTIVATED PROTEIN KINASE KINASE KINASE 20"/>
    <property type="match status" value="1"/>
</dbReference>
<feature type="domain" description="Protein kinase" evidence="6">
    <location>
        <begin position="729"/>
        <end position="987"/>
    </location>
</feature>
<dbReference type="InterPro" id="IPR006597">
    <property type="entry name" value="Sel1-like"/>
</dbReference>
<keyword evidence="3 7" id="KW-0418">Kinase</keyword>
<dbReference type="Gene3D" id="1.25.40.10">
    <property type="entry name" value="Tetratricopeptide repeat domain"/>
    <property type="match status" value="1"/>
</dbReference>
<dbReference type="SUPFAM" id="SSF56112">
    <property type="entry name" value="Protein kinase-like (PK-like)"/>
    <property type="match status" value="2"/>
</dbReference>
<dbReference type="Gene3D" id="1.10.510.10">
    <property type="entry name" value="Transferase(Phosphotransferase) domain 1"/>
    <property type="match status" value="2"/>
</dbReference>
<feature type="domain" description="Protein kinase" evidence="6">
    <location>
        <begin position="37"/>
        <end position="338"/>
    </location>
</feature>
<dbReference type="SUPFAM" id="SSF81901">
    <property type="entry name" value="HCP-like"/>
    <property type="match status" value="1"/>
</dbReference>
<dbReference type="GO" id="GO:0004713">
    <property type="term" value="F:protein tyrosine kinase activity"/>
    <property type="evidence" value="ECO:0007669"/>
    <property type="project" value="InterPro"/>
</dbReference>
<dbReference type="InterPro" id="IPR011009">
    <property type="entry name" value="Kinase-like_dom_sf"/>
</dbReference>
<dbReference type="OrthoDB" id="2314769at2759"/>
<reference evidence="7 8" key="1">
    <citation type="submission" date="2018-06" db="EMBL/GenBank/DDBJ databases">
        <title>Comparative genomics reveals the genomic features of Rhizophagus irregularis, R. cerebriforme, R. diaphanum and Gigaspora rosea, and their symbiotic lifestyle signature.</title>
        <authorList>
            <person name="Morin E."/>
            <person name="San Clemente H."/>
            <person name="Chen E.C.H."/>
            <person name="De La Providencia I."/>
            <person name="Hainaut M."/>
            <person name="Kuo A."/>
            <person name="Kohler A."/>
            <person name="Murat C."/>
            <person name="Tang N."/>
            <person name="Roy S."/>
            <person name="Loubradou J."/>
            <person name="Henrissat B."/>
            <person name="Grigoriev I.V."/>
            <person name="Corradi N."/>
            <person name="Roux C."/>
            <person name="Martin F.M."/>
        </authorList>
    </citation>
    <scope>NUCLEOTIDE SEQUENCE [LARGE SCALE GENOMIC DNA]</scope>
    <source>
        <strain evidence="7 8">DAOM 227022</strain>
    </source>
</reference>
<sequence>MANNIGKQDNEDTNEWINWIEEAISQKCFKYYEYKDFTNIQEVGTGGFAKVFRANWKNSVQYFALKSFYNLNNINGKELVRELKIQRDIHFHDNIITFCGITEFEIGNQNGQLKNYGLVMEYADSGTLKNYLNKNFNNLTWNDKYNMAYQLACAVLYLHNEGMVHRDLHSKNVLVHQKIIKLADFGLSKRIDASSVSSKQSKLFGIVLYVDPTRFDKKRSCTLSKTNDIYSIGILLWEISSGQPPFYTEEYDIPLAIAILQGRRENPVPDTPEDYVKVYTECWDESHQVNIQSSTPNNRSLSVDDSLHRELFKEIKDFYKKDAAEIEPSTTLTNENNFSKVVSFAKLPLITEIGDILNEVIEITKSAEHNKRTCNVLSKRVYAADLAILDLEYFNEKKYSSLQNLVTVITRIKKFMTDISQIETLYKSEYIQPTNIEKTFKELCDNFDSCIINLDLSNFNSTVKSKIHPEKEVASVKADLDDLNNYLSKEGGIDIKELTEFSSIILKTNVMNNTMEKLDEQNENVKIDNRKFSSVVPFIKFLPLISEIENILNEIIEITQAAEHNHRICNLFKQRVYIVNMVVFNIKVHRDKQEYFNEKNFLRLQNLVTIITLIKKFMTDISQMKNLLKLKYIQPKNSKIHPEEEVASIKADLDDLNNYLVKIVEEVGFDFKELSNEFSSMVVIINAMNSTMEKLLDEQTKNTKDENDKTGDIYQSRIDRIFNKYLLKFSDYNKTDKEARKSVTKWVNIKNSNEEFAFKTISEKNKNSIQNQVTILKKLHNCQNIIKCYGLACEENEWYLVTEWAEYGNLREFYIQCKNQINDRLKLRMSLDIARGLTFLRTLEIFHRDIRTENIMITLDKTAKLANFKLSRSLSAANLKQSQNLDLFRYASPELLERISNFKYNYKCEVYSFGILLWEIAEEKIPYEEYNDKVKITEIVCNGYRESFSENSKMPKAFKNLAHDAINHDPEFRPNITKMFEVLSNCFERPKSASNSNSSHNQNSTSPKCMLSINQNEYVISSNDEELPDFKSFKYMTLAEAQKQHKMIDRNNKLIGNVKTAYKCFEEYVNSNMTVYNQIIAKYFKAYYISRGLVKSPEDKDKVVAQLFKEVADDETNEFPEAKLRYGDCLYNSRDAAKNGFKVAMYNVGKLYYNSDGVEKDEKKAINYMKLAIYHEYEPAIKFFKENNIPY</sequence>
<accession>A0A397SGE7</accession>
<dbReference type="SMART" id="SM00671">
    <property type="entry name" value="SEL1"/>
    <property type="match status" value="1"/>
</dbReference>
<dbReference type="Gene3D" id="1.20.930.20">
    <property type="entry name" value="Adaptor protein Cbl, N-terminal domain"/>
    <property type="match status" value="2"/>
</dbReference>
<dbReference type="PANTHER" id="PTHR44329">
    <property type="entry name" value="SERINE/THREONINE-PROTEIN KINASE TNNI3K-RELATED"/>
    <property type="match status" value="1"/>
</dbReference>
<keyword evidence="4 5" id="KW-0067">ATP-binding</keyword>
<dbReference type="InterPro" id="IPR051681">
    <property type="entry name" value="Ser/Thr_Kinases-Pseudokinases"/>
</dbReference>
<dbReference type="GO" id="GO:0005524">
    <property type="term" value="F:ATP binding"/>
    <property type="evidence" value="ECO:0007669"/>
    <property type="project" value="UniProtKB-UniRule"/>
</dbReference>
<dbReference type="PROSITE" id="PS50011">
    <property type="entry name" value="PROTEIN_KINASE_DOM"/>
    <property type="match status" value="2"/>
</dbReference>
<dbReference type="AlphaFoldDB" id="A0A397SGE7"/>
<evidence type="ECO:0000259" key="6">
    <source>
        <dbReference type="PROSITE" id="PS50011"/>
    </source>
</evidence>
<dbReference type="InterPro" id="IPR008266">
    <property type="entry name" value="Tyr_kinase_AS"/>
</dbReference>
<dbReference type="PROSITE" id="PS00107">
    <property type="entry name" value="PROTEIN_KINASE_ATP"/>
    <property type="match status" value="1"/>
</dbReference>
<proteinExistence type="predicted"/>
<dbReference type="GO" id="GO:0007166">
    <property type="term" value="P:cell surface receptor signaling pathway"/>
    <property type="evidence" value="ECO:0007669"/>
    <property type="project" value="InterPro"/>
</dbReference>
<dbReference type="InterPro" id="IPR011990">
    <property type="entry name" value="TPR-like_helical_dom_sf"/>
</dbReference>
<evidence type="ECO:0000256" key="1">
    <source>
        <dbReference type="ARBA" id="ARBA00022679"/>
    </source>
</evidence>
<keyword evidence="8" id="KW-1185">Reference proteome</keyword>
<gene>
    <name evidence="7" type="ORF">C1645_832973</name>
</gene>